<sequence>MLLPRRTFYLRVKNIFKATAVTEILCSTQESYLKP</sequence>
<evidence type="ECO:0000313" key="1">
    <source>
        <dbReference type="EMBL" id="JAH48998.1"/>
    </source>
</evidence>
<name>A0A0E9T8C5_ANGAN</name>
<proteinExistence type="predicted"/>
<dbReference type="EMBL" id="GBXM01059579">
    <property type="protein sequence ID" value="JAH48998.1"/>
    <property type="molecule type" value="Transcribed_RNA"/>
</dbReference>
<accession>A0A0E9T8C5</accession>
<organism evidence="1">
    <name type="scientific">Anguilla anguilla</name>
    <name type="common">European freshwater eel</name>
    <name type="synonym">Muraena anguilla</name>
    <dbReference type="NCBI Taxonomy" id="7936"/>
    <lineage>
        <taxon>Eukaryota</taxon>
        <taxon>Metazoa</taxon>
        <taxon>Chordata</taxon>
        <taxon>Craniata</taxon>
        <taxon>Vertebrata</taxon>
        <taxon>Euteleostomi</taxon>
        <taxon>Actinopterygii</taxon>
        <taxon>Neopterygii</taxon>
        <taxon>Teleostei</taxon>
        <taxon>Anguilliformes</taxon>
        <taxon>Anguillidae</taxon>
        <taxon>Anguilla</taxon>
    </lineage>
</organism>
<dbReference type="AlphaFoldDB" id="A0A0E9T8C5"/>
<reference evidence="1" key="2">
    <citation type="journal article" date="2015" name="Fish Shellfish Immunol.">
        <title>Early steps in the European eel (Anguilla anguilla)-Vibrio vulnificus interaction in the gills: Role of the RtxA13 toxin.</title>
        <authorList>
            <person name="Callol A."/>
            <person name="Pajuelo D."/>
            <person name="Ebbesson L."/>
            <person name="Teles M."/>
            <person name="MacKenzie S."/>
            <person name="Amaro C."/>
        </authorList>
    </citation>
    <scope>NUCLEOTIDE SEQUENCE</scope>
</reference>
<protein>
    <submittedName>
        <fullName evidence="1">Uncharacterized protein</fullName>
    </submittedName>
</protein>
<reference evidence="1" key="1">
    <citation type="submission" date="2014-11" db="EMBL/GenBank/DDBJ databases">
        <authorList>
            <person name="Amaro Gonzalez C."/>
        </authorList>
    </citation>
    <scope>NUCLEOTIDE SEQUENCE</scope>
</reference>